<feature type="transmembrane region" description="Helical" evidence="5">
    <location>
        <begin position="275"/>
        <end position="292"/>
    </location>
</feature>
<feature type="transmembrane region" description="Helical" evidence="5">
    <location>
        <begin position="242"/>
        <end position="263"/>
    </location>
</feature>
<dbReference type="InterPro" id="IPR011701">
    <property type="entry name" value="MFS"/>
</dbReference>
<dbReference type="PANTHER" id="PTHR23527">
    <property type="entry name" value="BLL3282 PROTEIN"/>
    <property type="match status" value="1"/>
</dbReference>
<dbReference type="PANTHER" id="PTHR23527:SF1">
    <property type="entry name" value="BLL3282 PROTEIN"/>
    <property type="match status" value="1"/>
</dbReference>
<dbReference type="InterPro" id="IPR036259">
    <property type="entry name" value="MFS_trans_sf"/>
</dbReference>
<evidence type="ECO:0000256" key="1">
    <source>
        <dbReference type="ARBA" id="ARBA00004651"/>
    </source>
</evidence>
<protein>
    <submittedName>
        <fullName evidence="7">MFS transporter</fullName>
    </submittedName>
</protein>
<dbReference type="Proteomes" id="UP001597483">
    <property type="component" value="Unassembled WGS sequence"/>
</dbReference>
<keyword evidence="8" id="KW-1185">Reference proteome</keyword>
<comment type="caution">
    <text evidence="7">The sequence shown here is derived from an EMBL/GenBank/DDBJ whole genome shotgun (WGS) entry which is preliminary data.</text>
</comment>
<dbReference type="Pfam" id="PF07690">
    <property type="entry name" value="MFS_1"/>
    <property type="match status" value="1"/>
</dbReference>
<keyword evidence="3 5" id="KW-1133">Transmembrane helix</keyword>
<dbReference type="InterPro" id="IPR052952">
    <property type="entry name" value="MFS-Transporter"/>
</dbReference>
<organism evidence="7 8">
    <name type="scientific">Amycolatopsis silviterrae</name>
    <dbReference type="NCBI Taxonomy" id="1656914"/>
    <lineage>
        <taxon>Bacteria</taxon>
        <taxon>Bacillati</taxon>
        <taxon>Actinomycetota</taxon>
        <taxon>Actinomycetes</taxon>
        <taxon>Pseudonocardiales</taxon>
        <taxon>Pseudonocardiaceae</taxon>
        <taxon>Amycolatopsis</taxon>
    </lineage>
</organism>
<evidence type="ECO:0000259" key="6">
    <source>
        <dbReference type="PROSITE" id="PS50850"/>
    </source>
</evidence>
<evidence type="ECO:0000313" key="7">
    <source>
        <dbReference type="EMBL" id="MFD2471048.1"/>
    </source>
</evidence>
<dbReference type="Gene3D" id="1.20.1250.20">
    <property type="entry name" value="MFS general substrate transporter like domains"/>
    <property type="match status" value="2"/>
</dbReference>
<evidence type="ECO:0000256" key="2">
    <source>
        <dbReference type="ARBA" id="ARBA00022692"/>
    </source>
</evidence>
<feature type="transmembrane region" description="Helical" evidence="5">
    <location>
        <begin position="208"/>
        <end position="230"/>
    </location>
</feature>
<dbReference type="PROSITE" id="PS50850">
    <property type="entry name" value="MFS"/>
    <property type="match status" value="1"/>
</dbReference>
<reference evidence="8" key="1">
    <citation type="journal article" date="2019" name="Int. J. Syst. Evol. Microbiol.">
        <title>The Global Catalogue of Microorganisms (GCM) 10K type strain sequencing project: providing services to taxonomists for standard genome sequencing and annotation.</title>
        <authorList>
            <consortium name="The Broad Institute Genomics Platform"/>
            <consortium name="The Broad Institute Genome Sequencing Center for Infectious Disease"/>
            <person name="Wu L."/>
            <person name="Ma J."/>
        </authorList>
    </citation>
    <scope>NUCLEOTIDE SEQUENCE [LARGE SCALE GENOMIC DNA]</scope>
    <source>
        <strain evidence="8">CGMCC 4.7641</strain>
    </source>
</reference>
<evidence type="ECO:0000256" key="3">
    <source>
        <dbReference type="ARBA" id="ARBA00022989"/>
    </source>
</evidence>
<feature type="transmembrane region" description="Helical" evidence="5">
    <location>
        <begin position="70"/>
        <end position="90"/>
    </location>
</feature>
<sequence length="404" mass="41862">MPSRYRWVVLLLCWAVFTMTSVDRSTWGPASSAVSDSLGVPLAALGIFATCYYIGYVVSNTAGGFLSDWIGSRAVLGVSSLVAGVLMVLFGSTTSIAWGLTLQALLGLFAGVDFSAGLKLITSWFRPAEHGLASGIFMTATSLGTVVANAVVPTLVKTSGWPVSYHLFGGVTIALGLLCLAFIRNGAPSTAPARRSLPNPRPLFRNRDLLLLGLAGFGGLWGTYGFVTWSNTLMIRGEHIDPVRAGVVLVIFSGTAVVIKPLIGWLTDKIGLGRRIPIIAVLILFGAALLTFGSLSSYSAFLVVAPILGIGAYAYSPLTAAMIPALTGAGLAGSAAGAVNAFWQLGSVIVPAVVGPVFHATGSFYSAFLTLAAGPVLGAAVLLFMRDDRPAPKSISAQPAPQGN</sequence>
<feature type="transmembrane region" description="Helical" evidence="5">
    <location>
        <begin position="130"/>
        <end position="152"/>
    </location>
</feature>
<name>A0ABW5HCJ0_9PSEU</name>
<feature type="transmembrane region" description="Helical" evidence="5">
    <location>
        <begin position="164"/>
        <end position="187"/>
    </location>
</feature>
<proteinExistence type="predicted"/>
<comment type="subcellular location">
    <subcellularLocation>
        <location evidence="1">Cell membrane</location>
        <topology evidence="1">Multi-pass membrane protein</topology>
    </subcellularLocation>
</comment>
<gene>
    <name evidence="7" type="ORF">ACFSVL_26895</name>
</gene>
<dbReference type="SUPFAM" id="SSF103473">
    <property type="entry name" value="MFS general substrate transporter"/>
    <property type="match status" value="1"/>
</dbReference>
<accession>A0ABW5HCJ0</accession>
<feature type="transmembrane region" description="Helical" evidence="5">
    <location>
        <begin position="363"/>
        <end position="385"/>
    </location>
</feature>
<keyword evidence="4 5" id="KW-0472">Membrane</keyword>
<dbReference type="RefSeq" id="WP_378308335.1">
    <property type="nucleotide sequence ID" value="NZ_JBHUKS010000018.1"/>
</dbReference>
<feature type="domain" description="Major facilitator superfamily (MFS) profile" evidence="6">
    <location>
        <begin position="9"/>
        <end position="390"/>
    </location>
</feature>
<evidence type="ECO:0000256" key="4">
    <source>
        <dbReference type="ARBA" id="ARBA00023136"/>
    </source>
</evidence>
<dbReference type="EMBL" id="JBHUKS010000018">
    <property type="protein sequence ID" value="MFD2471048.1"/>
    <property type="molecule type" value="Genomic_DNA"/>
</dbReference>
<feature type="transmembrane region" description="Helical" evidence="5">
    <location>
        <begin position="96"/>
        <end position="118"/>
    </location>
</feature>
<evidence type="ECO:0000313" key="8">
    <source>
        <dbReference type="Proteomes" id="UP001597483"/>
    </source>
</evidence>
<feature type="transmembrane region" description="Helical" evidence="5">
    <location>
        <begin position="40"/>
        <end position="58"/>
    </location>
</feature>
<dbReference type="InterPro" id="IPR020846">
    <property type="entry name" value="MFS_dom"/>
</dbReference>
<keyword evidence="2 5" id="KW-0812">Transmembrane</keyword>
<evidence type="ECO:0000256" key="5">
    <source>
        <dbReference type="SAM" id="Phobius"/>
    </source>
</evidence>